<comment type="caution">
    <text evidence="2">The sequence shown here is derived from an EMBL/GenBank/DDBJ whole genome shotgun (WGS) entry which is preliminary data.</text>
</comment>
<feature type="compositionally biased region" description="Polar residues" evidence="1">
    <location>
        <begin position="18"/>
        <end position="29"/>
    </location>
</feature>
<reference evidence="3" key="1">
    <citation type="journal article" date="2020" name="Stud. Mycol.">
        <title>101 Dothideomycetes genomes: A test case for predicting lifestyles and emergence of pathogens.</title>
        <authorList>
            <person name="Haridas S."/>
            <person name="Albert R."/>
            <person name="Binder M."/>
            <person name="Bloem J."/>
            <person name="LaButti K."/>
            <person name="Salamov A."/>
            <person name="Andreopoulos B."/>
            <person name="Baker S."/>
            <person name="Barry K."/>
            <person name="Bills G."/>
            <person name="Bluhm B."/>
            <person name="Cannon C."/>
            <person name="Castanera R."/>
            <person name="Culley D."/>
            <person name="Daum C."/>
            <person name="Ezra D."/>
            <person name="Gonzalez J."/>
            <person name="Henrissat B."/>
            <person name="Kuo A."/>
            <person name="Liang C."/>
            <person name="Lipzen A."/>
            <person name="Lutzoni F."/>
            <person name="Magnuson J."/>
            <person name="Mondo S."/>
            <person name="Nolan M."/>
            <person name="Ohm R."/>
            <person name="Pangilinan J."/>
            <person name="Park H.-J."/>
            <person name="Ramirez L."/>
            <person name="Alfaro M."/>
            <person name="Sun H."/>
            <person name="Tritt A."/>
            <person name="Yoshinaga Y."/>
            <person name="Zwiers L.-H."/>
            <person name="Turgeon B."/>
            <person name="Goodwin S."/>
            <person name="Spatafora J."/>
            <person name="Crous P."/>
            <person name="Grigoriev I."/>
        </authorList>
    </citation>
    <scope>NUCLEOTIDE SEQUENCE [LARGE SCALE GENOMIC DNA]</scope>
    <source>
        <strain evidence="3">CBS 304.66</strain>
    </source>
</reference>
<protein>
    <submittedName>
        <fullName evidence="2">Uncharacterized protein</fullName>
    </submittedName>
</protein>
<evidence type="ECO:0000313" key="3">
    <source>
        <dbReference type="Proteomes" id="UP000800093"/>
    </source>
</evidence>
<evidence type="ECO:0000256" key="1">
    <source>
        <dbReference type="SAM" id="MobiDB-lite"/>
    </source>
</evidence>
<dbReference type="Proteomes" id="UP000800093">
    <property type="component" value="Unassembled WGS sequence"/>
</dbReference>
<feature type="region of interest" description="Disordered" evidence="1">
    <location>
        <begin position="1"/>
        <end position="29"/>
    </location>
</feature>
<name>A0A9P4JXC4_9PLEO</name>
<dbReference type="AlphaFoldDB" id="A0A9P4JXC4"/>
<dbReference type="EMBL" id="ML986743">
    <property type="protein sequence ID" value="KAF2258682.1"/>
    <property type="molecule type" value="Genomic_DNA"/>
</dbReference>
<evidence type="ECO:0000313" key="2">
    <source>
        <dbReference type="EMBL" id="KAF2258682.1"/>
    </source>
</evidence>
<feature type="compositionally biased region" description="Low complexity" evidence="1">
    <location>
        <begin position="1"/>
        <end position="17"/>
    </location>
</feature>
<proteinExistence type="predicted"/>
<accession>A0A9P4JXC4</accession>
<gene>
    <name evidence="2" type="ORF">CC78DRAFT_99543</name>
</gene>
<feature type="region of interest" description="Disordered" evidence="1">
    <location>
        <begin position="87"/>
        <end position="136"/>
    </location>
</feature>
<keyword evidence="3" id="KW-1185">Reference proteome</keyword>
<sequence length="209" mass="23343">MNTPTTYSTHPPSSLTPQPNSQSRTTKQHITTLRIPIPYPRHKPPPLPPPGGIPTLTYLISHKTLYPHQKKTSFTVESKPKRTSIAHLLPSSFPSNPPKSSPNGSKRGKEYRTHSKTPHPSLETMEGGFPRTPSARTRSRTGLVLVRRWFGRSEGRSARLGAWVGAMALIHTHARTHARTLACLHTLRALRSLCELRGAVRIWNVRRNG</sequence>
<organism evidence="2 3">
    <name type="scientific">Lojkania enalia</name>
    <dbReference type="NCBI Taxonomy" id="147567"/>
    <lineage>
        <taxon>Eukaryota</taxon>
        <taxon>Fungi</taxon>
        <taxon>Dikarya</taxon>
        <taxon>Ascomycota</taxon>
        <taxon>Pezizomycotina</taxon>
        <taxon>Dothideomycetes</taxon>
        <taxon>Pleosporomycetidae</taxon>
        <taxon>Pleosporales</taxon>
        <taxon>Pleosporales incertae sedis</taxon>
        <taxon>Lojkania</taxon>
    </lineage>
</organism>